<protein>
    <submittedName>
        <fullName evidence="2">Uncharacterized protein</fullName>
    </submittedName>
</protein>
<accession>A0ABD5QP62</accession>
<proteinExistence type="predicted"/>
<organism evidence="2 3">
    <name type="scientific">Halorubrum glutamatedens</name>
    <dbReference type="NCBI Taxonomy" id="2707018"/>
    <lineage>
        <taxon>Archaea</taxon>
        <taxon>Methanobacteriati</taxon>
        <taxon>Methanobacteriota</taxon>
        <taxon>Stenosarchaea group</taxon>
        <taxon>Halobacteria</taxon>
        <taxon>Halobacteriales</taxon>
        <taxon>Haloferacaceae</taxon>
        <taxon>Halorubrum</taxon>
    </lineage>
</organism>
<reference evidence="2 3" key="1">
    <citation type="journal article" date="2019" name="Int. J. Syst. Evol. Microbiol.">
        <title>The Global Catalogue of Microorganisms (GCM) 10K type strain sequencing project: providing services to taxonomists for standard genome sequencing and annotation.</title>
        <authorList>
            <consortium name="The Broad Institute Genomics Platform"/>
            <consortium name="The Broad Institute Genome Sequencing Center for Infectious Disease"/>
            <person name="Wu L."/>
            <person name="Ma J."/>
        </authorList>
    </citation>
    <scope>NUCLEOTIDE SEQUENCE [LARGE SCALE GENOMIC DNA]</scope>
    <source>
        <strain evidence="2 3">CGMCC 1.16026</strain>
    </source>
</reference>
<feature type="transmembrane region" description="Helical" evidence="1">
    <location>
        <begin position="6"/>
        <end position="26"/>
    </location>
</feature>
<evidence type="ECO:0000313" key="3">
    <source>
        <dbReference type="Proteomes" id="UP001596145"/>
    </source>
</evidence>
<keyword evidence="3" id="KW-1185">Reference proteome</keyword>
<dbReference type="RefSeq" id="WP_122106846.1">
    <property type="nucleotide sequence ID" value="NZ_JBHSKV010000006.1"/>
</dbReference>
<dbReference type="Proteomes" id="UP001596145">
    <property type="component" value="Unassembled WGS sequence"/>
</dbReference>
<dbReference type="AlphaFoldDB" id="A0ABD5QP62"/>
<evidence type="ECO:0000256" key="1">
    <source>
        <dbReference type="SAM" id="Phobius"/>
    </source>
</evidence>
<gene>
    <name evidence="2" type="ORF">ACFPJA_03950</name>
</gene>
<dbReference type="EMBL" id="JBHSKV010000006">
    <property type="protein sequence ID" value="MFC5133878.1"/>
    <property type="molecule type" value="Genomic_DNA"/>
</dbReference>
<name>A0ABD5QP62_9EURY</name>
<sequence length="68" mass="7393">MPLPLLGIVAVVAVVSAILGAFVVYLDTQRRDDDRQMLWTGVTGLGFLFGVLPGLLLISTYFVVSRKL</sequence>
<keyword evidence="1" id="KW-0472">Membrane</keyword>
<comment type="caution">
    <text evidence="2">The sequence shown here is derived from an EMBL/GenBank/DDBJ whole genome shotgun (WGS) entry which is preliminary data.</text>
</comment>
<keyword evidence="1" id="KW-0812">Transmembrane</keyword>
<keyword evidence="1" id="KW-1133">Transmembrane helix</keyword>
<evidence type="ECO:0000313" key="2">
    <source>
        <dbReference type="EMBL" id="MFC5133878.1"/>
    </source>
</evidence>
<feature type="transmembrane region" description="Helical" evidence="1">
    <location>
        <begin position="38"/>
        <end position="64"/>
    </location>
</feature>